<evidence type="ECO:0000313" key="3">
    <source>
        <dbReference type="EMBL" id="KAK7050987.1"/>
    </source>
</evidence>
<dbReference type="InterPro" id="IPR001680">
    <property type="entry name" value="WD40_rpt"/>
</dbReference>
<dbReference type="Gene3D" id="2.130.10.10">
    <property type="entry name" value="YVTN repeat-like/Quinoprotein amine dehydrogenase"/>
    <property type="match status" value="2"/>
</dbReference>
<gene>
    <name evidence="3" type="ORF">VNI00_005099</name>
</gene>
<dbReference type="InterPro" id="IPR029058">
    <property type="entry name" value="AB_hydrolase_fold"/>
</dbReference>
<dbReference type="SUPFAM" id="SSF53474">
    <property type="entry name" value="alpha/beta-Hydrolases"/>
    <property type="match status" value="1"/>
</dbReference>
<proteinExistence type="predicted"/>
<dbReference type="InterPro" id="IPR036322">
    <property type="entry name" value="WD40_repeat_dom_sf"/>
</dbReference>
<sequence length="885" mass="99223">MSESLPSPAPTQGEVLPDTDSELEWQLSRAVENMIILHPKNGDICCSSHPHTSAGRNLVVCIDGTSNQFSKKNTNIVELYSRLVKDQNQVTFYNSGIGTYATPSWRSFAYYKKVIGHKLDLAIAWRFERILLDAYRWLSERYKDGDKIFLFGFSRGAYQARVLSAMIEKVGLIHEGNEDQIPFAYELYCASSDTSMPKQSQDMDMAARFKKTFSRKDVKVHFVGAWDTVSAIGLVKSDQNLPLTTLGMKHVCYFRHALALHERRVKFLPEYAYGGVGPLPHDCCGAMPHTKEVWFAGTHSDIGGGNTENIKLNTNGPSLRWMITEARKAGLCIESFSGNWATIERTGEINESLTIPWWPLEFLPLKRLQYNRDHDETASFTYWPHLGCRRDIANGQLIHNTVYRSDDVRYKEFLPAHIREGPNAAPVEPDDADHLTLYLVFTVKNLCKARDPESEEKIIKNLEKFIENLYSIEDLTFMDLYDSLFRPPKAILDSDPRLVQTRATMLALNVVMNKGLGRDSICGPNEKTRKHMSLMPPIIQRLLKSPASNSVAKSFLSLRCLQKNVVDAVSVSPNGALIAWIVDHNIVVYEFESLESHASMSTETHSGHIAFSRDSDWIIAGYANGSIGFWYMGTISQLCFNNKHPTRIMAVAFSPCTNALALSASSDGSIFVWRIPNFRSHGQILAEDGLTSAAFSPDGSKIISSHMSGNIHVWDAQGRHLFRYHLPEDVASVAFSVDGNHVFAGTRSGRIWELYRGDGDTILKVEVGKVGEVARSLAVSSDGKYLAAIGAIGFCVWNIQESNRFQMGAILHQTPNSVVFSHQHPSLLIITHANQIEFWDVGGPAGDYIVELLLKQGTEAESFRSGAKRCEHCKSRHRFGWYNHT</sequence>
<dbReference type="EMBL" id="JAYKXP010000014">
    <property type="protein sequence ID" value="KAK7050987.1"/>
    <property type="molecule type" value="Genomic_DNA"/>
</dbReference>
<organism evidence="3 4">
    <name type="scientific">Paramarasmius palmivorus</name>
    <dbReference type="NCBI Taxonomy" id="297713"/>
    <lineage>
        <taxon>Eukaryota</taxon>
        <taxon>Fungi</taxon>
        <taxon>Dikarya</taxon>
        <taxon>Basidiomycota</taxon>
        <taxon>Agaricomycotina</taxon>
        <taxon>Agaricomycetes</taxon>
        <taxon>Agaricomycetidae</taxon>
        <taxon>Agaricales</taxon>
        <taxon>Marasmiineae</taxon>
        <taxon>Marasmiaceae</taxon>
        <taxon>Paramarasmius</taxon>
    </lineage>
</organism>
<comment type="caution">
    <text evidence="3">The sequence shown here is derived from an EMBL/GenBank/DDBJ whole genome shotgun (WGS) entry which is preliminary data.</text>
</comment>
<dbReference type="Pfam" id="PF09994">
    <property type="entry name" value="T6SS_Tle1-like_cat"/>
    <property type="match status" value="1"/>
</dbReference>
<dbReference type="AlphaFoldDB" id="A0AAW0DHH1"/>
<evidence type="ECO:0000256" key="1">
    <source>
        <dbReference type="PROSITE-ProRule" id="PRU00221"/>
    </source>
</evidence>
<dbReference type="SUPFAM" id="SSF50978">
    <property type="entry name" value="WD40 repeat-like"/>
    <property type="match status" value="1"/>
</dbReference>
<dbReference type="InterPro" id="IPR018712">
    <property type="entry name" value="Tle1-like_cat"/>
</dbReference>
<keyword evidence="1" id="KW-0853">WD repeat</keyword>
<dbReference type="PANTHER" id="PTHR33840:SF1">
    <property type="entry name" value="TLE1 PHOSPHOLIPASE DOMAIN-CONTAINING PROTEIN"/>
    <property type="match status" value="1"/>
</dbReference>
<dbReference type="Proteomes" id="UP001383192">
    <property type="component" value="Unassembled WGS sequence"/>
</dbReference>
<dbReference type="Pfam" id="PF00400">
    <property type="entry name" value="WD40"/>
    <property type="match status" value="2"/>
</dbReference>
<evidence type="ECO:0000259" key="2">
    <source>
        <dbReference type="Pfam" id="PF09994"/>
    </source>
</evidence>
<name>A0AAW0DHH1_9AGAR</name>
<keyword evidence="4" id="KW-1185">Reference proteome</keyword>
<accession>A0AAW0DHH1</accession>
<dbReference type="PANTHER" id="PTHR33840">
    <property type="match status" value="1"/>
</dbReference>
<dbReference type="InterPro" id="IPR015943">
    <property type="entry name" value="WD40/YVTN_repeat-like_dom_sf"/>
</dbReference>
<protein>
    <recommendedName>
        <fullName evidence="2">T6SS Phospholipase effector Tle1-like catalytic domain-containing protein</fullName>
    </recommendedName>
</protein>
<feature type="repeat" description="WD" evidence="1">
    <location>
        <begin position="690"/>
        <end position="715"/>
    </location>
</feature>
<feature type="repeat" description="WD" evidence="1">
    <location>
        <begin position="641"/>
        <end position="675"/>
    </location>
</feature>
<reference evidence="3 4" key="1">
    <citation type="submission" date="2024-01" db="EMBL/GenBank/DDBJ databases">
        <title>A draft genome for a cacao thread blight-causing isolate of Paramarasmius palmivorus.</title>
        <authorList>
            <person name="Baruah I.K."/>
            <person name="Bukari Y."/>
            <person name="Amoako-Attah I."/>
            <person name="Meinhardt L.W."/>
            <person name="Bailey B.A."/>
            <person name="Cohen S.P."/>
        </authorList>
    </citation>
    <scope>NUCLEOTIDE SEQUENCE [LARGE SCALE GENOMIC DNA]</scope>
    <source>
        <strain evidence="3 4">GH-12</strain>
    </source>
</reference>
<evidence type="ECO:0000313" key="4">
    <source>
        <dbReference type="Proteomes" id="UP001383192"/>
    </source>
</evidence>
<dbReference type="PROSITE" id="PS50082">
    <property type="entry name" value="WD_REPEATS_2"/>
    <property type="match status" value="2"/>
</dbReference>
<dbReference type="SMART" id="SM00320">
    <property type="entry name" value="WD40"/>
    <property type="match status" value="6"/>
</dbReference>
<feature type="domain" description="T6SS Phospholipase effector Tle1-like catalytic" evidence="2">
    <location>
        <begin position="56"/>
        <end position="325"/>
    </location>
</feature>